<dbReference type="PANTHER" id="PTHR44858">
    <property type="entry name" value="TETRATRICOPEPTIDE REPEAT PROTEIN 6"/>
    <property type="match status" value="1"/>
</dbReference>
<dbReference type="PANTHER" id="PTHR44858:SF1">
    <property type="entry name" value="UDP-N-ACETYLGLUCOSAMINE--PEPTIDE N-ACETYLGLUCOSAMINYLTRANSFERASE SPINDLY-RELATED"/>
    <property type="match status" value="1"/>
</dbReference>
<dbReference type="Pfam" id="PF13181">
    <property type="entry name" value="TPR_8"/>
    <property type="match status" value="1"/>
</dbReference>
<evidence type="ECO:0000313" key="3">
    <source>
        <dbReference type="EMBL" id="GAI85168.1"/>
    </source>
</evidence>
<reference evidence="3" key="1">
    <citation type="journal article" date="2014" name="Front. Microbiol.">
        <title>High frequency of phylogenetically diverse reductive dehalogenase-homologous genes in deep subseafloor sedimentary metagenomes.</title>
        <authorList>
            <person name="Kawai M."/>
            <person name="Futagami T."/>
            <person name="Toyoda A."/>
            <person name="Takaki Y."/>
            <person name="Nishi S."/>
            <person name="Hori S."/>
            <person name="Arai W."/>
            <person name="Tsubouchi T."/>
            <person name="Morono Y."/>
            <person name="Uchiyama I."/>
            <person name="Ito T."/>
            <person name="Fujiyama A."/>
            <person name="Inagaki F."/>
            <person name="Takami H."/>
        </authorList>
    </citation>
    <scope>NUCLEOTIDE SEQUENCE</scope>
    <source>
        <strain evidence="3">Expedition CK06-06</strain>
    </source>
</reference>
<dbReference type="PROSITE" id="PS50293">
    <property type="entry name" value="TPR_REGION"/>
    <property type="match status" value="1"/>
</dbReference>
<sequence length="198" mass="23131">MNKMKIEEKKEPKPRIVVSTRKVYTPTSSEEARINYNKGVASFKNKDLDNAVKYYEKAISIDPGYVDAYDNLGLAFRHQGNLEKAEFYYKKSIEIYPNGYLAHQNLAIVYGLKKLYDKALNEYKIMIKIDPNDPEGYYGIANYYMTIGNNDLALENAKKALKLYEEVTEEFSNRLRDDLEKVQKIENKIMELKYLSNY</sequence>
<dbReference type="AlphaFoldDB" id="X1RWW4"/>
<dbReference type="PROSITE" id="PS50005">
    <property type="entry name" value="TPR"/>
    <property type="match status" value="4"/>
</dbReference>
<dbReference type="Gene3D" id="1.25.40.10">
    <property type="entry name" value="Tetratricopeptide repeat domain"/>
    <property type="match status" value="1"/>
</dbReference>
<dbReference type="SUPFAM" id="SSF48452">
    <property type="entry name" value="TPR-like"/>
    <property type="match status" value="1"/>
</dbReference>
<dbReference type="InterPro" id="IPR050498">
    <property type="entry name" value="Ycf3"/>
</dbReference>
<dbReference type="Pfam" id="PF13424">
    <property type="entry name" value="TPR_12"/>
    <property type="match status" value="1"/>
</dbReference>
<keyword evidence="2" id="KW-0802">TPR repeat</keyword>
<evidence type="ECO:0000256" key="1">
    <source>
        <dbReference type="ARBA" id="ARBA00022737"/>
    </source>
</evidence>
<gene>
    <name evidence="3" type="ORF">S12H4_12538</name>
</gene>
<dbReference type="InterPro" id="IPR019734">
    <property type="entry name" value="TPR_rpt"/>
</dbReference>
<evidence type="ECO:0000256" key="2">
    <source>
        <dbReference type="ARBA" id="ARBA00022803"/>
    </source>
</evidence>
<organism evidence="3">
    <name type="scientific">marine sediment metagenome</name>
    <dbReference type="NCBI Taxonomy" id="412755"/>
    <lineage>
        <taxon>unclassified sequences</taxon>
        <taxon>metagenomes</taxon>
        <taxon>ecological metagenomes</taxon>
    </lineage>
</organism>
<protein>
    <submittedName>
        <fullName evidence="3">Uncharacterized protein</fullName>
    </submittedName>
</protein>
<keyword evidence="1" id="KW-0677">Repeat</keyword>
<dbReference type="InterPro" id="IPR011990">
    <property type="entry name" value="TPR-like_helical_dom_sf"/>
</dbReference>
<name>X1RWW4_9ZZZZ</name>
<accession>X1RWW4</accession>
<dbReference type="EMBL" id="BARW01006000">
    <property type="protein sequence ID" value="GAI85168.1"/>
    <property type="molecule type" value="Genomic_DNA"/>
</dbReference>
<proteinExistence type="predicted"/>
<comment type="caution">
    <text evidence="3">The sequence shown here is derived from an EMBL/GenBank/DDBJ whole genome shotgun (WGS) entry which is preliminary data.</text>
</comment>
<dbReference type="SMART" id="SM00028">
    <property type="entry name" value="TPR"/>
    <property type="match status" value="4"/>
</dbReference>